<dbReference type="Gene3D" id="1.10.3880.10">
    <property type="entry name" value="Fe(II) trafficking protein YggX"/>
    <property type="match status" value="1"/>
</dbReference>
<name>A0A2W4QGA4_9GAMM</name>
<organism evidence="3 4">
    <name type="scientific">Candidatus Methylumidiphilus alinenensis</name>
    <dbReference type="NCBI Taxonomy" id="2202197"/>
    <lineage>
        <taxon>Bacteria</taxon>
        <taxon>Pseudomonadati</taxon>
        <taxon>Pseudomonadota</taxon>
        <taxon>Gammaproteobacteria</taxon>
        <taxon>Methylococcales</taxon>
        <taxon>Candidatus Methylumidiphilus</taxon>
    </lineage>
</organism>
<dbReference type="GO" id="GO:0034599">
    <property type="term" value="P:cellular response to oxidative stress"/>
    <property type="evidence" value="ECO:0007669"/>
    <property type="project" value="TreeGrafter"/>
</dbReference>
<accession>A0A2W4QGA4</accession>
<evidence type="ECO:0000256" key="2">
    <source>
        <dbReference type="HAMAP-Rule" id="MF_00686"/>
    </source>
</evidence>
<comment type="caution">
    <text evidence="3">The sequence shown here is derived from an EMBL/GenBank/DDBJ whole genome shotgun (WGS) entry which is preliminary data.</text>
</comment>
<dbReference type="Proteomes" id="UP000249396">
    <property type="component" value="Unassembled WGS sequence"/>
</dbReference>
<dbReference type="Pfam" id="PF04362">
    <property type="entry name" value="Iron_traffic"/>
    <property type="match status" value="1"/>
</dbReference>
<reference evidence="3 4" key="1">
    <citation type="journal article" date="2018" name="Aquat. Microb. Ecol.">
        <title>Gammaproteobacterial methanotrophs dominate.</title>
        <authorList>
            <person name="Rissanen A.J."/>
            <person name="Saarenheimo J."/>
            <person name="Tiirola M."/>
            <person name="Peura S."/>
            <person name="Aalto S.L."/>
            <person name="Karvinen A."/>
            <person name="Nykanen H."/>
        </authorList>
    </citation>
    <scope>NUCLEOTIDE SEQUENCE [LARGE SCALE GENOMIC DNA]</scope>
    <source>
        <strain evidence="3">AMbin10</strain>
    </source>
</reference>
<dbReference type="PANTHER" id="PTHR36965:SF1">
    <property type="entry name" value="FE(2+)-TRAFFICKING PROTEIN-RELATED"/>
    <property type="match status" value="1"/>
</dbReference>
<comment type="similarity">
    <text evidence="2">Belongs to the Fe(2+)-trafficking protein family.</text>
</comment>
<dbReference type="GO" id="GO:0005829">
    <property type="term" value="C:cytosol"/>
    <property type="evidence" value="ECO:0007669"/>
    <property type="project" value="TreeGrafter"/>
</dbReference>
<dbReference type="InterPro" id="IPR036766">
    <property type="entry name" value="Fe_traffick_prot_YggX_sf"/>
</dbReference>
<sequence>MGRKINCIKLGITTDGLETPPFPGEQGQRIFENISAQAWQEWLNLQTMLINEHRLTPFQAKDKQFLADEREKFLFGPGASTPEGYKPQ</sequence>
<dbReference type="PIRSF" id="PIRSF029827">
    <property type="entry name" value="Fe_traffic_YggX"/>
    <property type="match status" value="1"/>
</dbReference>
<dbReference type="PANTHER" id="PTHR36965">
    <property type="entry name" value="FE(2+)-TRAFFICKING PROTEIN-RELATED"/>
    <property type="match status" value="1"/>
</dbReference>
<protein>
    <recommendedName>
        <fullName evidence="2">Probable Fe(2+)-trafficking protein</fullName>
    </recommendedName>
</protein>
<dbReference type="NCBIfam" id="NF003817">
    <property type="entry name" value="PRK05408.1"/>
    <property type="match status" value="1"/>
</dbReference>
<dbReference type="EMBL" id="QJPH01000535">
    <property type="protein sequence ID" value="PZN71073.1"/>
    <property type="molecule type" value="Genomic_DNA"/>
</dbReference>
<dbReference type="HAMAP" id="MF_00686">
    <property type="entry name" value="Fe_traffic_YggX"/>
    <property type="match status" value="1"/>
</dbReference>
<proteinExistence type="inferred from homology"/>
<comment type="function">
    <text evidence="2">Could be a mediator in iron transactions between iron acquisition and iron-requiring processes, such as synthesis and/or repair of Fe-S clusters in biosynthetic enzymes.</text>
</comment>
<evidence type="ECO:0000256" key="1">
    <source>
        <dbReference type="ARBA" id="ARBA00023004"/>
    </source>
</evidence>
<dbReference type="SUPFAM" id="SSF111148">
    <property type="entry name" value="YggX-like"/>
    <property type="match status" value="1"/>
</dbReference>
<dbReference type="InterPro" id="IPR007457">
    <property type="entry name" value="Fe_traffick_prot_YggX"/>
</dbReference>
<keyword evidence="1 2" id="KW-0408">Iron</keyword>
<gene>
    <name evidence="3" type="ORF">DM484_27270</name>
</gene>
<evidence type="ECO:0000313" key="3">
    <source>
        <dbReference type="EMBL" id="PZN71073.1"/>
    </source>
</evidence>
<dbReference type="AlphaFoldDB" id="A0A2W4QGA4"/>
<dbReference type="GO" id="GO:0005506">
    <property type="term" value="F:iron ion binding"/>
    <property type="evidence" value="ECO:0007669"/>
    <property type="project" value="UniProtKB-UniRule"/>
</dbReference>
<evidence type="ECO:0000313" key="4">
    <source>
        <dbReference type="Proteomes" id="UP000249396"/>
    </source>
</evidence>